<dbReference type="PANTHER" id="PTHR43618:SF18">
    <property type="entry name" value="SHORT CHAIN DEHYDROGENASE_REDUCTASE FAMILY (AFU_ORTHOLOGUE AFUA_5G12480)"/>
    <property type="match status" value="1"/>
</dbReference>
<comment type="similarity">
    <text evidence="1">Belongs to the short-chain dehydrogenases/reductases (SDR) family.</text>
</comment>
<sequence>MEASAPAPVKNVEDLFSVKGLVALVTGGGTGIGLMMARALAAAGASRVYIVGRRVDVLQAAASSINRPSVIVPLYCDVTSRVSLESVVSVVETDVGHLHLLVCNAGVGGPQVRPPVPGVTGLEEWRDEQMAVRCEDFNATFEVNSTSVWFTAMAFLKLLDEGNKREGWGGKGAGVSSQVVVTSSIAAFNKSAPGGWAYGPSKAAATHIAKMLSVVLPTWGIRANCICPGLFPSEMAAPIVQAAGGSMTGENTTIPLDKTMVPLGRMGDETDMAGQILYLASRAGAYLNGNTIVVDGGRLVDWRCVDSPSFQEVVRLLRLGVVPCCSPADLGDVGQARPHRDCRLCDHMTSLMPC</sequence>
<dbReference type="GeneID" id="87837793"/>
<keyword evidence="5" id="KW-1185">Reference proteome</keyword>
<dbReference type="GO" id="GO:0016491">
    <property type="term" value="F:oxidoreductase activity"/>
    <property type="evidence" value="ECO:0007669"/>
    <property type="project" value="UniProtKB-KW"/>
</dbReference>
<evidence type="ECO:0000256" key="2">
    <source>
        <dbReference type="ARBA" id="ARBA00022857"/>
    </source>
</evidence>
<dbReference type="EMBL" id="JAUEPN010000007">
    <property type="protein sequence ID" value="KAK3292555.1"/>
    <property type="molecule type" value="Genomic_DNA"/>
</dbReference>
<evidence type="ECO:0000256" key="3">
    <source>
        <dbReference type="ARBA" id="ARBA00023002"/>
    </source>
</evidence>
<proteinExistence type="inferred from homology"/>
<dbReference type="InterPro" id="IPR036291">
    <property type="entry name" value="NAD(P)-bd_dom_sf"/>
</dbReference>
<accession>A0AAE0H9Q5</accession>
<dbReference type="SUPFAM" id="SSF51735">
    <property type="entry name" value="NAD(P)-binding Rossmann-fold domains"/>
    <property type="match status" value="1"/>
</dbReference>
<dbReference type="InterPro" id="IPR052178">
    <property type="entry name" value="Sec_Metab_Biosynth_SDR"/>
</dbReference>
<dbReference type="AlphaFoldDB" id="A0AAE0H9Q5"/>
<evidence type="ECO:0000256" key="1">
    <source>
        <dbReference type="ARBA" id="ARBA00006484"/>
    </source>
</evidence>
<dbReference type="Gene3D" id="3.40.50.720">
    <property type="entry name" value="NAD(P)-binding Rossmann-like Domain"/>
    <property type="match status" value="1"/>
</dbReference>
<comment type="caution">
    <text evidence="4">The sequence shown here is derived from an EMBL/GenBank/DDBJ whole genome shotgun (WGS) entry which is preliminary data.</text>
</comment>
<dbReference type="InterPro" id="IPR002347">
    <property type="entry name" value="SDR_fam"/>
</dbReference>
<gene>
    <name evidence="4" type="ORF">B0H64DRAFT_328737</name>
</gene>
<organism evidence="4 5">
    <name type="scientific">Chaetomium fimeti</name>
    <dbReference type="NCBI Taxonomy" id="1854472"/>
    <lineage>
        <taxon>Eukaryota</taxon>
        <taxon>Fungi</taxon>
        <taxon>Dikarya</taxon>
        <taxon>Ascomycota</taxon>
        <taxon>Pezizomycotina</taxon>
        <taxon>Sordariomycetes</taxon>
        <taxon>Sordariomycetidae</taxon>
        <taxon>Sordariales</taxon>
        <taxon>Chaetomiaceae</taxon>
        <taxon>Chaetomium</taxon>
    </lineage>
</organism>
<dbReference type="Proteomes" id="UP001278766">
    <property type="component" value="Unassembled WGS sequence"/>
</dbReference>
<protein>
    <submittedName>
        <fullName evidence="4">Uncharacterized protein</fullName>
    </submittedName>
</protein>
<keyword evidence="2" id="KW-0521">NADP</keyword>
<name>A0AAE0H9Q5_9PEZI</name>
<reference evidence="4" key="2">
    <citation type="submission" date="2023-06" db="EMBL/GenBank/DDBJ databases">
        <authorList>
            <consortium name="Lawrence Berkeley National Laboratory"/>
            <person name="Haridas S."/>
            <person name="Hensen N."/>
            <person name="Bonometti L."/>
            <person name="Westerberg I."/>
            <person name="Brannstrom I.O."/>
            <person name="Guillou S."/>
            <person name="Cros-Aarteil S."/>
            <person name="Calhoun S."/>
            <person name="Kuo A."/>
            <person name="Mondo S."/>
            <person name="Pangilinan J."/>
            <person name="Riley R."/>
            <person name="Labutti K."/>
            <person name="Andreopoulos B."/>
            <person name="Lipzen A."/>
            <person name="Chen C."/>
            <person name="Yanf M."/>
            <person name="Daum C."/>
            <person name="Ng V."/>
            <person name="Clum A."/>
            <person name="Steindorff A."/>
            <person name="Ohm R."/>
            <person name="Martin F."/>
            <person name="Silar P."/>
            <person name="Natvig D."/>
            <person name="Lalanne C."/>
            <person name="Gautier V."/>
            <person name="Ament-Velasquez S.L."/>
            <person name="Kruys A."/>
            <person name="Hutchinson M.I."/>
            <person name="Powell A.J."/>
            <person name="Barry K."/>
            <person name="Miller A.N."/>
            <person name="Grigoriev I.V."/>
            <person name="Debuchy R."/>
            <person name="Gladieux P."/>
            <person name="Thoren M.H."/>
            <person name="Johannesson H."/>
        </authorList>
    </citation>
    <scope>NUCLEOTIDE SEQUENCE</scope>
    <source>
        <strain evidence="4">CBS 168.71</strain>
    </source>
</reference>
<dbReference type="Pfam" id="PF00106">
    <property type="entry name" value="adh_short"/>
    <property type="match status" value="1"/>
</dbReference>
<evidence type="ECO:0000313" key="5">
    <source>
        <dbReference type="Proteomes" id="UP001278766"/>
    </source>
</evidence>
<dbReference type="RefSeq" id="XP_062656069.1">
    <property type="nucleotide sequence ID" value="XM_062800845.1"/>
</dbReference>
<evidence type="ECO:0000313" key="4">
    <source>
        <dbReference type="EMBL" id="KAK3292555.1"/>
    </source>
</evidence>
<reference evidence="4" key="1">
    <citation type="journal article" date="2023" name="Mol. Phylogenet. Evol.">
        <title>Genome-scale phylogeny and comparative genomics of the fungal order Sordariales.</title>
        <authorList>
            <person name="Hensen N."/>
            <person name="Bonometti L."/>
            <person name="Westerberg I."/>
            <person name="Brannstrom I.O."/>
            <person name="Guillou S."/>
            <person name="Cros-Aarteil S."/>
            <person name="Calhoun S."/>
            <person name="Haridas S."/>
            <person name="Kuo A."/>
            <person name="Mondo S."/>
            <person name="Pangilinan J."/>
            <person name="Riley R."/>
            <person name="LaButti K."/>
            <person name="Andreopoulos B."/>
            <person name="Lipzen A."/>
            <person name="Chen C."/>
            <person name="Yan M."/>
            <person name="Daum C."/>
            <person name="Ng V."/>
            <person name="Clum A."/>
            <person name="Steindorff A."/>
            <person name="Ohm R.A."/>
            <person name="Martin F."/>
            <person name="Silar P."/>
            <person name="Natvig D.O."/>
            <person name="Lalanne C."/>
            <person name="Gautier V."/>
            <person name="Ament-Velasquez S.L."/>
            <person name="Kruys A."/>
            <person name="Hutchinson M.I."/>
            <person name="Powell A.J."/>
            <person name="Barry K."/>
            <person name="Miller A.N."/>
            <person name="Grigoriev I.V."/>
            <person name="Debuchy R."/>
            <person name="Gladieux P."/>
            <person name="Hiltunen Thoren M."/>
            <person name="Johannesson H."/>
        </authorList>
    </citation>
    <scope>NUCLEOTIDE SEQUENCE</scope>
    <source>
        <strain evidence="4">CBS 168.71</strain>
    </source>
</reference>
<dbReference type="PRINTS" id="PR00081">
    <property type="entry name" value="GDHRDH"/>
</dbReference>
<keyword evidence="3" id="KW-0560">Oxidoreductase</keyword>
<dbReference type="PANTHER" id="PTHR43618">
    <property type="entry name" value="7-ALPHA-HYDROXYSTEROID DEHYDROGENASE"/>
    <property type="match status" value="1"/>
</dbReference>